<keyword evidence="4" id="KW-1185">Reference proteome</keyword>
<dbReference type="CDD" id="cd06257">
    <property type="entry name" value="DnaJ"/>
    <property type="match status" value="1"/>
</dbReference>
<accession>A0A939DQF5</accession>
<dbReference type="SMART" id="SM00271">
    <property type="entry name" value="DnaJ"/>
    <property type="match status" value="1"/>
</dbReference>
<sequence>MTDTPALKSLLHNWLQQTPEGLSEYELIQRLKSPEAGIYPPSLDLSDPLVLFKSHFLLFNQLYGLRDELRRTGLGDLLISASRIQLLPATAGSPGIASQDSLRDYYMDWQHFEQSSREGVTDLLDDFWRRMAGVLSEDERREALRILELPEDADTRQIRRQYKRLMHKHHPDKGGEGQRSRALTEAYRKLL</sequence>
<name>A0A939DQF5_9ALTE</name>
<feature type="domain" description="J" evidence="2">
    <location>
        <begin position="142"/>
        <end position="191"/>
    </location>
</feature>
<proteinExistence type="predicted"/>
<dbReference type="PROSITE" id="PS50076">
    <property type="entry name" value="DNAJ_2"/>
    <property type="match status" value="1"/>
</dbReference>
<evidence type="ECO:0000259" key="2">
    <source>
        <dbReference type="PROSITE" id="PS50076"/>
    </source>
</evidence>
<evidence type="ECO:0000256" key="1">
    <source>
        <dbReference type="ARBA" id="ARBA00023186"/>
    </source>
</evidence>
<evidence type="ECO:0000313" key="3">
    <source>
        <dbReference type="EMBL" id="MBN7826778.1"/>
    </source>
</evidence>
<protein>
    <submittedName>
        <fullName evidence="3">DnaJ domain-containing protein</fullName>
    </submittedName>
</protein>
<dbReference type="InterPro" id="IPR036869">
    <property type="entry name" value="J_dom_sf"/>
</dbReference>
<dbReference type="Pfam" id="PF12339">
    <property type="entry name" value="DNAJ_related"/>
    <property type="match status" value="1"/>
</dbReference>
<dbReference type="InterPro" id="IPR001623">
    <property type="entry name" value="DnaJ_domain"/>
</dbReference>
<gene>
    <name evidence="3" type="ORF">J0A66_16195</name>
</gene>
<dbReference type="RefSeq" id="WP_206574888.1">
    <property type="nucleotide sequence ID" value="NZ_JAFKCV010000010.1"/>
</dbReference>
<dbReference type="Gene3D" id="1.10.287.110">
    <property type="entry name" value="DnaJ domain"/>
    <property type="match status" value="1"/>
</dbReference>
<dbReference type="AlphaFoldDB" id="A0A939DQF5"/>
<evidence type="ECO:0000313" key="4">
    <source>
        <dbReference type="Proteomes" id="UP000664654"/>
    </source>
</evidence>
<dbReference type="Pfam" id="PF00226">
    <property type="entry name" value="DnaJ"/>
    <property type="match status" value="1"/>
</dbReference>
<dbReference type="SUPFAM" id="SSF46565">
    <property type="entry name" value="Chaperone J-domain"/>
    <property type="match status" value="1"/>
</dbReference>
<dbReference type="EMBL" id="JAFKCV010000010">
    <property type="protein sequence ID" value="MBN7826778.1"/>
    <property type="molecule type" value="Genomic_DNA"/>
</dbReference>
<organism evidence="3 4">
    <name type="scientific">Bowmanella dokdonensis</name>
    <dbReference type="NCBI Taxonomy" id="751969"/>
    <lineage>
        <taxon>Bacteria</taxon>
        <taxon>Pseudomonadati</taxon>
        <taxon>Pseudomonadota</taxon>
        <taxon>Gammaproteobacteria</taxon>
        <taxon>Alteromonadales</taxon>
        <taxon>Alteromonadaceae</taxon>
        <taxon>Bowmanella</taxon>
    </lineage>
</organism>
<comment type="caution">
    <text evidence="3">The sequence shown here is derived from an EMBL/GenBank/DDBJ whole genome shotgun (WGS) entry which is preliminary data.</text>
</comment>
<dbReference type="Proteomes" id="UP000664654">
    <property type="component" value="Unassembled WGS sequence"/>
</dbReference>
<dbReference type="InterPro" id="IPR021059">
    <property type="entry name" value="DnaJ-related_N"/>
</dbReference>
<reference evidence="3" key="1">
    <citation type="submission" date="2021-03" db="EMBL/GenBank/DDBJ databases">
        <title>novel species isolated from a fishpond in China.</title>
        <authorList>
            <person name="Lu H."/>
            <person name="Cai Z."/>
        </authorList>
    </citation>
    <scope>NUCLEOTIDE SEQUENCE</scope>
    <source>
        <strain evidence="3">JCM 30855</strain>
    </source>
</reference>
<keyword evidence="1" id="KW-0143">Chaperone</keyword>